<keyword evidence="4 10" id="KW-1134">Transmembrane beta strand</keyword>
<keyword evidence="7 10" id="KW-0472">Membrane</keyword>
<dbReference type="CDD" id="cd01347">
    <property type="entry name" value="ligand_gated_channel"/>
    <property type="match status" value="1"/>
</dbReference>
<dbReference type="EMBL" id="JAMZEJ010000007">
    <property type="protein sequence ID" value="MCQ8241534.1"/>
    <property type="molecule type" value="Genomic_DNA"/>
</dbReference>
<reference evidence="16 17" key="1">
    <citation type="submission" date="2022-06" db="EMBL/GenBank/DDBJ databases">
        <title>Rhizosaccharibacter gen. nov. sp. nov. KSS12, endophytic bacteria isolated from sugarcane.</title>
        <authorList>
            <person name="Pitiwittayakul N."/>
        </authorList>
    </citation>
    <scope>NUCLEOTIDE SEQUENCE [LARGE SCALE GENOMIC DNA]</scope>
    <source>
        <strain evidence="16 17">KSS12</strain>
    </source>
</reference>
<feature type="domain" description="TonB-dependent receptor plug" evidence="15">
    <location>
        <begin position="97"/>
        <end position="192"/>
    </location>
</feature>
<feature type="compositionally biased region" description="Low complexity" evidence="12">
    <location>
        <begin position="36"/>
        <end position="60"/>
    </location>
</feature>
<dbReference type="Proteomes" id="UP001524547">
    <property type="component" value="Unassembled WGS sequence"/>
</dbReference>
<dbReference type="InterPro" id="IPR039426">
    <property type="entry name" value="TonB-dep_rcpt-like"/>
</dbReference>
<dbReference type="Gene3D" id="2.170.130.10">
    <property type="entry name" value="TonB-dependent receptor, plug domain"/>
    <property type="match status" value="1"/>
</dbReference>
<keyword evidence="5 10" id="KW-0812">Transmembrane</keyword>
<dbReference type="InterPro" id="IPR010105">
    <property type="entry name" value="TonB_sidphr_rcpt"/>
</dbReference>
<evidence type="ECO:0000256" key="6">
    <source>
        <dbReference type="ARBA" id="ARBA00023077"/>
    </source>
</evidence>
<dbReference type="Gene3D" id="2.40.170.20">
    <property type="entry name" value="TonB-dependent receptor, beta-barrel domain"/>
    <property type="match status" value="1"/>
</dbReference>
<dbReference type="InterPro" id="IPR037066">
    <property type="entry name" value="Plug_dom_sf"/>
</dbReference>
<sequence>MRLRPALAAIATLATAGASGPALADPSAPTAGYTLAPGQAPATGAADTARAPTAPDARTTSVPDTDEQILVQAKRRNQTEVTQGGQLGALGTMTGLDAPFSIVSYNSALILNQQDKTLGQVLQNDPSVRTSLGYGNFSETFVIRGFPVYGDDVGIDGLYGIAPRQLVDPQLFEQVQVLNGANAFLNGAAPGGSSIGGGVNLVMKRAGAQPLMRVTGSYDSDSIGGGAVDMGRRFGADDQFGARINVAGSSGHDAIDDEHRDTLVVGGAFDWRRDRLRVSLDVDYQDKGVNWGRTAILLSPTATRVPTPPRAATNYGQPWAFTRLRDRFGILHADYDLLSNVSLYAAAGLRDGDENGDYSTLTVSNGRTGAGTSGRLAVPRTDDNESVRGGVRARVDTGPVHHELNLGGSSLWEVGRYAYAFSAAQADNLYRPIYYAAPNPTSLVGGDLNDPFPINRTRLQSVYGSDTLRFLDDRALLIVGVRQQKIVTHGYAYGGGGRTSTYDSGRATPVVGVVVHPTRETSIYFNRIEGLQPGPVATGVVTNIGQIFPAFTSVQYEVGAKIDLRRVSSSLAIYQIDQPNSYSRANGDGTLTFVVDGQQRNRGLEWKINAEPLHGLRVIGGATYTDARLRRTGTAANDGNQAIGVPDYLLNANLEYDLPFLRGGTLTGQVIRTGSQQVNVGNTLQLHPWTVASVGARYTFVTARHPVTVRVGVNNITNERYWDSALGGVLTQGVPRAYTLSVSADL</sequence>
<dbReference type="SUPFAM" id="SSF56935">
    <property type="entry name" value="Porins"/>
    <property type="match status" value="1"/>
</dbReference>
<evidence type="ECO:0000256" key="9">
    <source>
        <dbReference type="ARBA" id="ARBA00023237"/>
    </source>
</evidence>
<dbReference type="InterPro" id="IPR036942">
    <property type="entry name" value="Beta-barrel_TonB_sf"/>
</dbReference>
<feature type="chain" id="PRO_5047215002" evidence="13">
    <location>
        <begin position="25"/>
        <end position="746"/>
    </location>
</feature>
<evidence type="ECO:0000256" key="3">
    <source>
        <dbReference type="ARBA" id="ARBA00022448"/>
    </source>
</evidence>
<dbReference type="Pfam" id="PF00593">
    <property type="entry name" value="TonB_dep_Rec_b-barrel"/>
    <property type="match status" value="1"/>
</dbReference>
<feature type="domain" description="TonB-dependent receptor-like beta-barrel" evidence="14">
    <location>
        <begin position="271"/>
        <end position="716"/>
    </location>
</feature>
<keyword evidence="8 16" id="KW-0675">Receptor</keyword>
<evidence type="ECO:0000256" key="10">
    <source>
        <dbReference type="PROSITE-ProRule" id="PRU01360"/>
    </source>
</evidence>
<keyword evidence="17" id="KW-1185">Reference proteome</keyword>
<feature type="signal peptide" evidence="13">
    <location>
        <begin position="1"/>
        <end position="24"/>
    </location>
</feature>
<evidence type="ECO:0000313" key="16">
    <source>
        <dbReference type="EMBL" id="MCQ8241534.1"/>
    </source>
</evidence>
<evidence type="ECO:0000259" key="15">
    <source>
        <dbReference type="Pfam" id="PF07715"/>
    </source>
</evidence>
<feature type="region of interest" description="Disordered" evidence="12">
    <location>
        <begin position="33"/>
        <end position="65"/>
    </location>
</feature>
<keyword evidence="9 10" id="KW-0998">Cell outer membrane</keyword>
<evidence type="ECO:0000313" key="17">
    <source>
        <dbReference type="Proteomes" id="UP001524547"/>
    </source>
</evidence>
<evidence type="ECO:0000256" key="7">
    <source>
        <dbReference type="ARBA" id="ARBA00023136"/>
    </source>
</evidence>
<dbReference type="PROSITE" id="PS52016">
    <property type="entry name" value="TONB_DEPENDENT_REC_3"/>
    <property type="match status" value="1"/>
</dbReference>
<evidence type="ECO:0000256" key="13">
    <source>
        <dbReference type="SAM" id="SignalP"/>
    </source>
</evidence>
<comment type="similarity">
    <text evidence="2 10 11">Belongs to the TonB-dependent receptor family.</text>
</comment>
<evidence type="ECO:0000256" key="11">
    <source>
        <dbReference type="RuleBase" id="RU003357"/>
    </source>
</evidence>
<organism evidence="16 17">
    <name type="scientific">Rhizosaccharibacter radicis</name>
    <dbReference type="NCBI Taxonomy" id="2782605"/>
    <lineage>
        <taxon>Bacteria</taxon>
        <taxon>Pseudomonadati</taxon>
        <taxon>Pseudomonadota</taxon>
        <taxon>Alphaproteobacteria</taxon>
        <taxon>Acetobacterales</taxon>
        <taxon>Acetobacteraceae</taxon>
        <taxon>Rhizosaccharibacter</taxon>
    </lineage>
</organism>
<feature type="region of interest" description="Disordered" evidence="12">
    <location>
        <begin position="362"/>
        <end position="387"/>
    </location>
</feature>
<keyword evidence="6 11" id="KW-0798">TonB box</keyword>
<dbReference type="RefSeq" id="WP_422920283.1">
    <property type="nucleotide sequence ID" value="NZ_JAMZEJ010000007.1"/>
</dbReference>
<gene>
    <name evidence="16" type="ORF">NFI88_11875</name>
</gene>
<keyword evidence="13" id="KW-0732">Signal</keyword>
<name>A0ABT1VYW9_9PROT</name>
<protein>
    <submittedName>
        <fullName evidence="16">TonB-dependent receptor</fullName>
    </submittedName>
</protein>
<evidence type="ECO:0000256" key="2">
    <source>
        <dbReference type="ARBA" id="ARBA00009810"/>
    </source>
</evidence>
<keyword evidence="3 10" id="KW-0813">Transport</keyword>
<dbReference type="Pfam" id="PF07715">
    <property type="entry name" value="Plug"/>
    <property type="match status" value="1"/>
</dbReference>
<dbReference type="InterPro" id="IPR000531">
    <property type="entry name" value="Beta-barrel_TonB"/>
</dbReference>
<evidence type="ECO:0000256" key="1">
    <source>
        <dbReference type="ARBA" id="ARBA00004571"/>
    </source>
</evidence>
<proteinExistence type="inferred from homology"/>
<evidence type="ECO:0000256" key="12">
    <source>
        <dbReference type="SAM" id="MobiDB-lite"/>
    </source>
</evidence>
<evidence type="ECO:0000256" key="8">
    <source>
        <dbReference type="ARBA" id="ARBA00023170"/>
    </source>
</evidence>
<evidence type="ECO:0000256" key="5">
    <source>
        <dbReference type="ARBA" id="ARBA00022692"/>
    </source>
</evidence>
<dbReference type="InterPro" id="IPR012910">
    <property type="entry name" value="Plug_dom"/>
</dbReference>
<dbReference type="PANTHER" id="PTHR32552:SF82">
    <property type="entry name" value="FCUA PROTEIN"/>
    <property type="match status" value="1"/>
</dbReference>
<evidence type="ECO:0000256" key="4">
    <source>
        <dbReference type="ARBA" id="ARBA00022452"/>
    </source>
</evidence>
<evidence type="ECO:0000259" key="14">
    <source>
        <dbReference type="Pfam" id="PF00593"/>
    </source>
</evidence>
<comment type="caution">
    <text evidence="16">The sequence shown here is derived from an EMBL/GenBank/DDBJ whole genome shotgun (WGS) entry which is preliminary data.</text>
</comment>
<accession>A0ABT1VYW9</accession>
<comment type="subcellular location">
    <subcellularLocation>
        <location evidence="1 10">Cell outer membrane</location>
        <topology evidence="1 10">Multi-pass membrane protein</topology>
    </subcellularLocation>
</comment>
<dbReference type="NCBIfam" id="TIGR01783">
    <property type="entry name" value="TonB-siderophor"/>
    <property type="match status" value="1"/>
</dbReference>
<dbReference type="PANTHER" id="PTHR32552">
    <property type="entry name" value="FERRICHROME IRON RECEPTOR-RELATED"/>
    <property type="match status" value="1"/>
</dbReference>